<dbReference type="PANTHER" id="PTHR22749">
    <property type="entry name" value="RIBOFLAVIN KINASE/FMN ADENYLYLTRANSFERASE"/>
    <property type="match status" value="1"/>
</dbReference>
<dbReference type="SUPFAM" id="SSF52374">
    <property type="entry name" value="Nucleotidylyl transferase"/>
    <property type="match status" value="1"/>
</dbReference>
<evidence type="ECO:0000256" key="8">
    <source>
        <dbReference type="ARBA" id="ARBA00022741"/>
    </source>
</evidence>
<keyword evidence="12" id="KW-0511">Multifunctional enzyme</keyword>
<evidence type="ECO:0000256" key="9">
    <source>
        <dbReference type="ARBA" id="ARBA00022777"/>
    </source>
</evidence>
<accession>A0ABQ5U1M3</accession>
<evidence type="ECO:0000256" key="14">
    <source>
        <dbReference type="ARBA" id="ARBA00049494"/>
    </source>
</evidence>
<dbReference type="SMART" id="SM00904">
    <property type="entry name" value="Flavokinase"/>
    <property type="match status" value="1"/>
</dbReference>
<evidence type="ECO:0000256" key="15">
    <source>
        <dbReference type="PIRNR" id="PIRNR004491"/>
    </source>
</evidence>
<evidence type="ECO:0000259" key="16">
    <source>
        <dbReference type="SMART" id="SM00904"/>
    </source>
</evidence>
<dbReference type="InterPro" id="IPR015864">
    <property type="entry name" value="FAD_synthase"/>
</dbReference>
<comment type="catalytic activity">
    <reaction evidence="13 15">
        <text>riboflavin + ATP = FMN + ADP + H(+)</text>
        <dbReference type="Rhea" id="RHEA:14357"/>
        <dbReference type="ChEBI" id="CHEBI:15378"/>
        <dbReference type="ChEBI" id="CHEBI:30616"/>
        <dbReference type="ChEBI" id="CHEBI:57986"/>
        <dbReference type="ChEBI" id="CHEBI:58210"/>
        <dbReference type="ChEBI" id="CHEBI:456216"/>
        <dbReference type="EC" id="2.7.1.26"/>
    </reaction>
</comment>
<evidence type="ECO:0000256" key="5">
    <source>
        <dbReference type="ARBA" id="ARBA00022643"/>
    </source>
</evidence>
<dbReference type="NCBIfam" id="NF004163">
    <property type="entry name" value="PRK05627.1-6"/>
    <property type="match status" value="1"/>
</dbReference>
<keyword evidence="6 15" id="KW-0808">Transferase</keyword>
<dbReference type="Pfam" id="PF01687">
    <property type="entry name" value="Flavokinase"/>
    <property type="match status" value="1"/>
</dbReference>
<comment type="pathway">
    <text evidence="3 15">Cofactor biosynthesis; FMN biosynthesis; FMN from riboflavin (ATP route): step 1/1.</text>
</comment>
<dbReference type="EC" id="2.7.7.2" evidence="15"/>
<dbReference type="InterPro" id="IPR014729">
    <property type="entry name" value="Rossmann-like_a/b/a_fold"/>
</dbReference>
<dbReference type="Proteomes" id="UP001161409">
    <property type="component" value="Unassembled WGS sequence"/>
</dbReference>
<evidence type="ECO:0000256" key="1">
    <source>
        <dbReference type="ARBA" id="ARBA00002121"/>
    </source>
</evidence>
<protein>
    <recommendedName>
        <fullName evidence="15">Riboflavin biosynthesis protein</fullName>
    </recommendedName>
    <domain>
        <recommendedName>
            <fullName evidence="15">Riboflavin kinase</fullName>
            <ecNumber evidence="15">2.7.1.26</ecNumber>
        </recommendedName>
        <alternativeName>
            <fullName evidence="15">Flavokinase</fullName>
        </alternativeName>
    </domain>
    <domain>
        <recommendedName>
            <fullName evidence="15">FMN adenylyltransferase</fullName>
            <ecNumber evidence="15">2.7.7.2</ecNumber>
        </recommendedName>
        <alternativeName>
            <fullName evidence="15">FAD pyrophosphorylase</fullName>
        </alternativeName>
        <alternativeName>
            <fullName evidence="15">FAD synthase</fullName>
        </alternativeName>
    </domain>
</protein>
<feature type="domain" description="Riboflavin kinase" evidence="16">
    <location>
        <begin position="190"/>
        <end position="317"/>
    </location>
</feature>
<dbReference type="CDD" id="cd02064">
    <property type="entry name" value="FAD_synthetase_N"/>
    <property type="match status" value="1"/>
</dbReference>
<dbReference type="PIRSF" id="PIRSF004491">
    <property type="entry name" value="FAD_Synth"/>
    <property type="match status" value="1"/>
</dbReference>
<dbReference type="InterPro" id="IPR023468">
    <property type="entry name" value="Riboflavin_kinase"/>
</dbReference>
<dbReference type="NCBIfam" id="NF004159">
    <property type="entry name" value="PRK05627.1-2"/>
    <property type="match status" value="1"/>
</dbReference>
<keyword evidence="10 15" id="KW-0274">FAD</keyword>
<evidence type="ECO:0000313" key="17">
    <source>
        <dbReference type="EMBL" id="GLQ05638.1"/>
    </source>
</evidence>
<evidence type="ECO:0000256" key="10">
    <source>
        <dbReference type="ARBA" id="ARBA00022827"/>
    </source>
</evidence>
<evidence type="ECO:0000256" key="11">
    <source>
        <dbReference type="ARBA" id="ARBA00022840"/>
    </source>
</evidence>
<keyword evidence="9 15" id="KW-0418">Kinase</keyword>
<comment type="function">
    <text evidence="1">Catalyzes the phosphorylation of riboflavin to FMN followed by the adenylation of FMN to FAD.</text>
</comment>
<evidence type="ECO:0000256" key="3">
    <source>
        <dbReference type="ARBA" id="ARBA00005201"/>
    </source>
</evidence>
<reference evidence="17" key="2">
    <citation type="submission" date="2023-01" db="EMBL/GenBank/DDBJ databases">
        <title>Draft genome sequence of Sneathiella chinensis strain NBRC 103408.</title>
        <authorList>
            <person name="Sun Q."/>
            <person name="Mori K."/>
        </authorList>
    </citation>
    <scope>NUCLEOTIDE SEQUENCE</scope>
    <source>
        <strain evidence="17">NBRC 103408</strain>
    </source>
</reference>
<dbReference type="PANTHER" id="PTHR22749:SF6">
    <property type="entry name" value="RIBOFLAVIN KINASE"/>
    <property type="match status" value="1"/>
</dbReference>
<reference evidence="17" key="1">
    <citation type="journal article" date="2014" name="Int. J. Syst. Evol. Microbiol.">
        <title>Complete genome of a new Firmicutes species belonging to the dominant human colonic microbiota ('Ruminococcus bicirculans') reveals two chromosomes and a selective capacity to utilize plant glucans.</title>
        <authorList>
            <consortium name="NISC Comparative Sequencing Program"/>
            <person name="Wegmann U."/>
            <person name="Louis P."/>
            <person name="Goesmann A."/>
            <person name="Henrissat B."/>
            <person name="Duncan S.H."/>
            <person name="Flint H.J."/>
        </authorList>
    </citation>
    <scope>NUCLEOTIDE SEQUENCE</scope>
    <source>
        <strain evidence="17">NBRC 103408</strain>
    </source>
</reference>
<evidence type="ECO:0000256" key="13">
    <source>
        <dbReference type="ARBA" id="ARBA00047880"/>
    </source>
</evidence>
<keyword evidence="7 15" id="KW-0548">Nucleotidyltransferase</keyword>
<dbReference type="InterPro" id="IPR015865">
    <property type="entry name" value="Riboflavin_kinase_bac/euk"/>
</dbReference>
<dbReference type="NCBIfam" id="NF004160">
    <property type="entry name" value="PRK05627.1-3"/>
    <property type="match status" value="1"/>
</dbReference>
<dbReference type="NCBIfam" id="TIGR00083">
    <property type="entry name" value="ribF"/>
    <property type="match status" value="1"/>
</dbReference>
<dbReference type="RefSeq" id="WP_206374294.1">
    <property type="nucleotide sequence ID" value="NZ_BSNF01000001.1"/>
</dbReference>
<evidence type="ECO:0000256" key="6">
    <source>
        <dbReference type="ARBA" id="ARBA00022679"/>
    </source>
</evidence>
<comment type="pathway">
    <text evidence="2 15">Cofactor biosynthesis; FAD biosynthesis; FAD from FMN: step 1/1.</text>
</comment>
<dbReference type="EMBL" id="BSNF01000001">
    <property type="protein sequence ID" value="GLQ05638.1"/>
    <property type="molecule type" value="Genomic_DNA"/>
</dbReference>
<name>A0ABQ5U1M3_9PROT</name>
<evidence type="ECO:0000256" key="4">
    <source>
        <dbReference type="ARBA" id="ARBA00022630"/>
    </source>
</evidence>
<comment type="similarity">
    <text evidence="15">Belongs to the ribF family.</text>
</comment>
<comment type="catalytic activity">
    <reaction evidence="14 15">
        <text>FMN + ATP + H(+) = FAD + diphosphate</text>
        <dbReference type="Rhea" id="RHEA:17237"/>
        <dbReference type="ChEBI" id="CHEBI:15378"/>
        <dbReference type="ChEBI" id="CHEBI:30616"/>
        <dbReference type="ChEBI" id="CHEBI:33019"/>
        <dbReference type="ChEBI" id="CHEBI:57692"/>
        <dbReference type="ChEBI" id="CHEBI:58210"/>
        <dbReference type="EC" id="2.7.7.2"/>
    </reaction>
</comment>
<evidence type="ECO:0000256" key="7">
    <source>
        <dbReference type="ARBA" id="ARBA00022695"/>
    </source>
</evidence>
<keyword evidence="8 15" id="KW-0547">Nucleotide-binding</keyword>
<evidence type="ECO:0000256" key="2">
    <source>
        <dbReference type="ARBA" id="ARBA00004726"/>
    </source>
</evidence>
<keyword evidence="18" id="KW-1185">Reference proteome</keyword>
<dbReference type="NCBIfam" id="NF004162">
    <property type="entry name" value="PRK05627.1-5"/>
    <property type="match status" value="1"/>
</dbReference>
<dbReference type="Pfam" id="PF06574">
    <property type="entry name" value="FAD_syn"/>
    <property type="match status" value="1"/>
</dbReference>
<evidence type="ECO:0000256" key="12">
    <source>
        <dbReference type="ARBA" id="ARBA00023268"/>
    </source>
</evidence>
<keyword evidence="11 15" id="KW-0067">ATP-binding</keyword>
<dbReference type="InterPro" id="IPR023465">
    <property type="entry name" value="Riboflavin_kinase_dom_sf"/>
</dbReference>
<dbReference type="InterPro" id="IPR002606">
    <property type="entry name" value="Riboflavin_kinase_bac"/>
</dbReference>
<keyword evidence="4 15" id="KW-0285">Flavoprotein</keyword>
<evidence type="ECO:0000313" key="18">
    <source>
        <dbReference type="Proteomes" id="UP001161409"/>
    </source>
</evidence>
<organism evidence="17 18">
    <name type="scientific">Sneathiella chinensis</name>
    <dbReference type="NCBI Taxonomy" id="349750"/>
    <lineage>
        <taxon>Bacteria</taxon>
        <taxon>Pseudomonadati</taxon>
        <taxon>Pseudomonadota</taxon>
        <taxon>Alphaproteobacteria</taxon>
        <taxon>Sneathiellales</taxon>
        <taxon>Sneathiellaceae</taxon>
        <taxon>Sneathiella</taxon>
    </lineage>
</organism>
<dbReference type="EC" id="2.7.1.26" evidence="15"/>
<dbReference type="Gene3D" id="2.40.30.30">
    <property type="entry name" value="Riboflavin kinase-like"/>
    <property type="match status" value="1"/>
</dbReference>
<comment type="caution">
    <text evidence="17">The sequence shown here is derived from an EMBL/GenBank/DDBJ whole genome shotgun (WGS) entry which is preliminary data.</text>
</comment>
<sequence length="337" mass="37457">MEYGVGLMRILRKYTDVPSECRGLVLAIGNFDGVHRGHQSVIAHAQEEAKKRGVPAGVMTFEPHSREFFAPDAPPFRLSDLETKAAHLNWLGLDVMIALKFDLEFSQKSAEAFVKDVLVDGYGVSHVVVGYDFIFGHKRQGTTVVLSELGRKYGFGVTVVEPVGESTTIFSSTAIRECLAAGDPHRAANLLGHWWEVEGRVIEGDKRGRTIGFPTANIPITRYQQPKLGVYAVRVGLHEGNGTVWVDGVANFGRRPTFDKQDILLEVHLLNFDQDLYGKKIRVAFVDYIREEMKFSGIEELEAQIHKDVETAVRLLSEDENRQGRYADKKGAVSGAA</sequence>
<proteinExistence type="inferred from homology"/>
<gene>
    <name evidence="17" type="ORF">GCM10007924_08590</name>
</gene>
<keyword evidence="5 15" id="KW-0288">FMN</keyword>
<dbReference type="SUPFAM" id="SSF82114">
    <property type="entry name" value="Riboflavin kinase-like"/>
    <property type="match status" value="1"/>
</dbReference>
<dbReference type="Gene3D" id="3.40.50.620">
    <property type="entry name" value="HUPs"/>
    <property type="match status" value="1"/>
</dbReference>